<comment type="caution">
    <text evidence="3">The sequence shown here is derived from an EMBL/GenBank/DDBJ whole genome shotgun (WGS) entry which is preliminary data.</text>
</comment>
<evidence type="ECO:0000256" key="1">
    <source>
        <dbReference type="SAM" id="Phobius"/>
    </source>
</evidence>
<feature type="signal peptide" evidence="2">
    <location>
        <begin position="1"/>
        <end position="18"/>
    </location>
</feature>
<reference evidence="3 4" key="1">
    <citation type="submission" date="2012-09" db="EMBL/GenBank/DDBJ databases">
        <title>Draft Genome Sequences of 6 Strains from Genus Thauera.</title>
        <authorList>
            <person name="Liu B."/>
            <person name="Shapleigh J.P."/>
            <person name="Frostegard A.H."/>
        </authorList>
    </citation>
    <scope>NUCLEOTIDE SEQUENCE [LARGE SCALE GENOMIC DNA]</scope>
    <source>
        <strain evidence="3 4">B4P</strain>
    </source>
</reference>
<proteinExistence type="predicted"/>
<protein>
    <recommendedName>
        <fullName evidence="5">Transmembrane protein</fullName>
    </recommendedName>
</protein>
<keyword evidence="2" id="KW-0732">Signal</keyword>
<evidence type="ECO:0000313" key="3">
    <source>
        <dbReference type="EMBL" id="ENO97822.1"/>
    </source>
</evidence>
<keyword evidence="4" id="KW-1185">Reference proteome</keyword>
<dbReference type="AlphaFoldDB" id="N6ZTK6"/>
<name>N6ZTK6_9RHOO</name>
<keyword evidence="1" id="KW-0472">Membrane</keyword>
<gene>
    <name evidence="3" type="ORF">C667_07036</name>
</gene>
<sequence length="472" mass="50074">MRRLFLVGILLMPQLGVAADDVATFAAFYQPSGVVNWLLISLVAVAAGAAIIFSGGTASPAVAAIGSWVGGTMGLSGAAATKAGLALLGGGAIASGGFGIVGGTALLTAALTFSTEVVFDYSLGTLYAKYQYHDLVERSKNLTTLPLPRSTVGLENRIDALDGLDDVDQEKPLLAPGNIELIRKAIAGLERAAKGGELDEDDMARAHSLSSLLLLITNDYEGAREHAGRAMAVTANLGLASTLPAFIYATAGLYDERFDWQSSGIGYFRASLVGEPDNKLIPLLVTIYADRLSLRMDDGSVGPESLASLRALVNDPVLEKFRTVNLVGLTGRYFVRLKLAQQKIGALAMSNSEVIQSDRRSISVLDKALADYAALLKGAESTLSDLKGANLSREDGHRIQVFWKLLLDYSRDRDRLAGLVTEFRERQAPNRALTSAEPSAEGGSLTALVGGLLWLLLVPVAVVKAWRAMKKP</sequence>
<dbReference type="Proteomes" id="UP000013047">
    <property type="component" value="Unassembled WGS sequence"/>
</dbReference>
<keyword evidence="1" id="KW-1133">Transmembrane helix</keyword>
<evidence type="ECO:0000313" key="4">
    <source>
        <dbReference type="Proteomes" id="UP000013047"/>
    </source>
</evidence>
<accession>N6ZTK6</accession>
<feature type="transmembrane region" description="Helical" evidence="1">
    <location>
        <begin position="445"/>
        <end position="466"/>
    </location>
</feature>
<evidence type="ECO:0000256" key="2">
    <source>
        <dbReference type="SAM" id="SignalP"/>
    </source>
</evidence>
<dbReference type="EMBL" id="AMXF01000031">
    <property type="protein sequence ID" value="ENO97822.1"/>
    <property type="molecule type" value="Genomic_DNA"/>
</dbReference>
<feature type="transmembrane region" description="Helical" evidence="1">
    <location>
        <begin position="34"/>
        <end position="65"/>
    </location>
</feature>
<organism evidence="3 4">
    <name type="scientific">Thauera phenylacetica B4P</name>
    <dbReference type="NCBI Taxonomy" id="1234382"/>
    <lineage>
        <taxon>Bacteria</taxon>
        <taxon>Pseudomonadati</taxon>
        <taxon>Pseudomonadota</taxon>
        <taxon>Betaproteobacteria</taxon>
        <taxon>Rhodocyclales</taxon>
        <taxon>Zoogloeaceae</taxon>
        <taxon>Thauera</taxon>
    </lineage>
</organism>
<keyword evidence="1" id="KW-0812">Transmembrane</keyword>
<evidence type="ECO:0008006" key="5">
    <source>
        <dbReference type="Google" id="ProtNLM"/>
    </source>
</evidence>
<feature type="transmembrane region" description="Helical" evidence="1">
    <location>
        <begin position="85"/>
        <end position="113"/>
    </location>
</feature>
<feature type="chain" id="PRO_5004129615" description="Transmembrane protein" evidence="2">
    <location>
        <begin position="19"/>
        <end position="472"/>
    </location>
</feature>
<dbReference type="RefSeq" id="WP_004359154.1">
    <property type="nucleotide sequence ID" value="NZ_AMXF01000031.1"/>
</dbReference>